<evidence type="ECO:0000256" key="1">
    <source>
        <dbReference type="SAM" id="Phobius"/>
    </source>
</evidence>
<dbReference type="Gene3D" id="1.10.260.40">
    <property type="entry name" value="lambda repressor-like DNA-binding domains"/>
    <property type="match status" value="1"/>
</dbReference>
<dbReference type="GO" id="GO:0003677">
    <property type="term" value="F:DNA binding"/>
    <property type="evidence" value="ECO:0007669"/>
    <property type="project" value="InterPro"/>
</dbReference>
<dbReference type="InterPro" id="IPR010982">
    <property type="entry name" value="Lambda_DNA-bd_dom_sf"/>
</dbReference>
<dbReference type="SUPFAM" id="SSF47413">
    <property type="entry name" value="lambda repressor-like DNA-binding domains"/>
    <property type="match status" value="1"/>
</dbReference>
<dbReference type="PROSITE" id="PS50943">
    <property type="entry name" value="HTH_CROC1"/>
    <property type="match status" value="1"/>
</dbReference>
<evidence type="ECO:0000313" key="4">
    <source>
        <dbReference type="Proteomes" id="UP000319619"/>
    </source>
</evidence>
<sequence>MPVKLNSEKIERFIEARRNKHLTQLELSNESNIALRTIKDLESGRRKSFHESTLISLCRVLDLNYNELFNNQKPTRLNRRLVLITLSIIVVVILGILFWKYLKEHNKEANVPVSYVRTDWVRPEEKIKTCHTNPDCGDKNWINVNWYHLDYIVKPGTINPVEILWSYHCMPGAAGHDPSTPEYHINAFTKWNPDQEIKIFEGVIFGTGSDTLSFEFIASEETGLDTLRVFFASAFAPVSSYYGHPPDNQPSSPDSAPCLEITIEVIEE</sequence>
<keyword evidence="1" id="KW-0812">Transmembrane</keyword>
<name>A0A532V199_UNCL8</name>
<dbReference type="AlphaFoldDB" id="A0A532V199"/>
<gene>
    <name evidence="3" type="ORF">CEE37_07170</name>
</gene>
<feature type="transmembrane region" description="Helical" evidence="1">
    <location>
        <begin position="81"/>
        <end position="102"/>
    </location>
</feature>
<reference evidence="3 4" key="1">
    <citation type="submission" date="2017-06" db="EMBL/GenBank/DDBJ databases">
        <title>Novel microbial phyla capable of carbon fixation and sulfur reduction in deep-sea sediments.</title>
        <authorList>
            <person name="Huang J."/>
            <person name="Baker B."/>
            <person name="Wang Y."/>
        </authorList>
    </citation>
    <scope>NUCLEOTIDE SEQUENCE [LARGE SCALE GENOMIC DNA]</scope>
    <source>
        <strain evidence="3">B3_LCP</strain>
    </source>
</reference>
<keyword evidence="1" id="KW-0472">Membrane</keyword>
<dbReference type="Pfam" id="PF01381">
    <property type="entry name" value="HTH_3"/>
    <property type="match status" value="1"/>
</dbReference>
<accession>A0A532V199</accession>
<evidence type="ECO:0000259" key="2">
    <source>
        <dbReference type="PROSITE" id="PS50943"/>
    </source>
</evidence>
<dbReference type="SMART" id="SM00530">
    <property type="entry name" value="HTH_XRE"/>
    <property type="match status" value="1"/>
</dbReference>
<protein>
    <recommendedName>
        <fullName evidence="2">HTH cro/C1-type domain-containing protein</fullName>
    </recommendedName>
</protein>
<dbReference type="Proteomes" id="UP000319619">
    <property type="component" value="Unassembled WGS sequence"/>
</dbReference>
<proteinExistence type="predicted"/>
<comment type="caution">
    <text evidence="3">The sequence shown here is derived from an EMBL/GenBank/DDBJ whole genome shotgun (WGS) entry which is preliminary data.</text>
</comment>
<feature type="domain" description="HTH cro/C1-type" evidence="2">
    <location>
        <begin position="13"/>
        <end position="68"/>
    </location>
</feature>
<evidence type="ECO:0000313" key="3">
    <source>
        <dbReference type="EMBL" id="TKJ40737.1"/>
    </source>
</evidence>
<organism evidence="3 4">
    <name type="scientific">candidate division LCP-89 bacterium B3_LCP</name>
    <dbReference type="NCBI Taxonomy" id="2012998"/>
    <lineage>
        <taxon>Bacteria</taxon>
        <taxon>Pseudomonadati</taxon>
        <taxon>Bacteria division LCP-89</taxon>
    </lineage>
</organism>
<dbReference type="CDD" id="cd00093">
    <property type="entry name" value="HTH_XRE"/>
    <property type="match status" value="1"/>
</dbReference>
<dbReference type="EMBL" id="NJBN01000004">
    <property type="protein sequence ID" value="TKJ40737.1"/>
    <property type="molecule type" value="Genomic_DNA"/>
</dbReference>
<dbReference type="InterPro" id="IPR001387">
    <property type="entry name" value="Cro/C1-type_HTH"/>
</dbReference>
<keyword evidence="1" id="KW-1133">Transmembrane helix</keyword>